<dbReference type="AlphaFoldDB" id="A0A0E9WCW6"/>
<organism evidence="1">
    <name type="scientific">Anguilla anguilla</name>
    <name type="common">European freshwater eel</name>
    <name type="synonym">Muraena anguilla</name>
    <dbReference type="NCBI Taxonomy" id="7936"/>
    <lineage>
        <taxon>Eukaryota</taxon>
        <taxon>Metazoa</taxon>
        <taxon>Chordata</taxon>
        <taxon>Craniata</taxon>
        <taxon>Vertebrata</taxon>
        <taxon>Euteleostomi</taxon>
        <taxon>Actinopterygii</taxon>
        <taxon>Neopterygii</taxon>
        <taxon>Teleostei</taxon>
        <taxon>Anguilliformes</taxon>
        <taxon>Anguillidae</taxon>
        <taxon>Anguilla</taxon>
    </lineage>
</organism>
<reference evidence="1" key="2">
    <citation type="journal article" date="2015" name="Fish Shellfish Immunol.">
        <title>Early steps in the European eel (Anguilla anguilla)-Vibrio vulnificus interaction in the gills: Role of the RtxA13 toxin.</title>
        <authorList>
            <person name="Callol A."/>
            <person name="Pajuelo D."/>
            <person name="Ebbesson L."/>
            <person name="Teles M."/>
            <person name="MacKenzie S."/>
            <person name="Amaro C."/>
        </authorList>
    </citation>
    <scope>NUCLEOTIDE SEQUENCE</scope>
</reference>
<reference evidence="1" key="1">
    <citation type="submission" date="2014-11" db="EMBL/GenBank/DDBJ databases">
        <authorList>
            <person name="Amaro Gonzalez C."/>
        </authorList>
    </citation>
    <scope>NUCLEOTIDE SEQUENCE</scope>
</reference>
<evidence type="ECO:0000313" key="1">
    <source>
        <dbReference type="EMBL" id="JAH87400.1"/>
    </source>
</evidence>
<proteinExistence type="predicted"/>
<name>A0A0E9WCW6_ANGAN</name>
<sequence length="43" mass="4972">MTKPKHAGKLFLIKKRAKTFIGDYRRAFPLNVETPQISWKLAA</sequence>
<accession>A0A0E9WCW6</accession>
<protein>
    <submittedName>
        <fullName evidence="1">Uncharacterized protein</fullName>
    </submittedName>
</protein>
<dbReference type="EMBL" id="GBXM01021177">
    <property type="protein sequence ID" value="JAH87400.1"/>
    <property type="molecule type" value="Transcribed_RNA"/>
</dbReference>